<evidence type="ECO:0000313" key="2">
    <source>
        <dbReference type="EMBL" id="GAA2112563.1"/>
    </source>
</evidence>
<dbReference type="SUPFAM" id="SSF46955">
    <property type="entry name" value="Putative DNA-binding domain"/>
    <property type="match status" value="1"/>
</dbReference>
<proteinExistence type="predicted"/>
<dbReference type="NCBIfam" id="TIGR01764">
    <property type="entry name" value="excise"/>
    <property type="match status" value="1"/>
</dbReference>
<dbReference type="Proteomes" id="UP001500166">
    <property type="component" value="Unassembled WGS sequence"/>
</dbReference>
<reference evidence="2 3" key="1">
    <citation type="journal article" date="2019" name="Int. J. Syst. Evol. Microbiol.">
        <title>The Global Catalogue of Microorganisms (GCM) 10K type strain sequencing project: providing services to taxonomists for standard genome sequencing and annotation.</title>
        <authorList>
            <consortium name="The Broad Institute Genomics Platform"/>
            <consortium name="The Broad Institute Genome Sequencing Center for Infectious Disease"/>
            <person name="Wu L."/>
            <person name="Ma J."/>
        </authorList>
    </citation>
    <scope>NUCLEOTIDE SEQUENCE [LARGE SCALE GENOMIC DNA]</scope>
    <source>
        <strain evidence="2 3">JCM 15914</strain>
    </source>
</reference>
<feature type="domain" description="Helix-turn-helix" evidence="1">
    <location>
        <begin position="77"/>
        <end position="120"/>
    </location>
</feature>
<sequence>MAVIANTRDRIAIDRATIEEAQSAVQQEGAQGGTLVIRHPDGTEHVLPRGIERVLMNTLEALATNGSVSIGQMPEELTSTVAADVLSVSRPTLMKWAKDGDIPSFMVGSHRRFHRDDVLSHRKKLASKRQTAFEKLRALDAELEEQFED</sequence>
<gene>
    <name evidence="2" type="ORF">GCM10009824_08730</name>
</gene>
<dbReference type="RefSeq" id="WP_344223802.1">
    <property type="nucleotide sequence ID" value="NZ_BAAAQA010000007.1"/>
</dbReference>
<comment type="caution">
    <text evidence="2">The sequence shown here is derived from an EMBL/GenBank/DDBJ whole genome shotgun (WGS) entry which is preliminary data.</text>
</comment>
<dbReference type="InterPro" id="IPR009061">
    <property type="entry name" value="DNA-bd_dom_put_sf"/>
</dbReference>
<evidence type="ECO:0000313" key="3">
    <source>
        <dbReference type="Proteomes" id="UP001500166"/>
    </source>
</evidence>
<dbReference type="EMBL" id="BAAAQA010000007">
    <property type="protein sequence ID" value="GAA2112563.1"/>
    <property type="molecule type" value="Genomic_DNA"/>
</dbReference>
<dbReference type="Pfam" id="PF12728">
    <property type="entry name" value="HTH_17"/>
    <property type="match status" value="1"/>
</dbReference>
<evidence type="ECO:0000259" key="1">
    <source>
        <dbReference type="Pfam" id="PF12728"/>
    </source>
</evidence>
<dbReference type="InterPro" id="IPR041657">
    <property type="entry name" value="HTH_17"/>
</dbReference>
<keyword evidence="3" id="KW-1185">Reference proteome</keyword>
<protein>
    <submittedName>
        <fullName evidence="2">Helix-turn-helix domain-containing protein</fullName>
    </submittedName>
</protein>
<organism evidence="2 3">
    <name type="scientific">Kocuria atrinae</name>
    <dbReference type="NCBI Taxonomy" id="592377"/>
    <lineage>
        <taxon>Bacteria</taxon>
        <taxon>Bacillati</taxon>
        <taxon>Actinomycetota</taxon>
        <taxon>Actinomycetes</taxon>
        <taxon>Micrococcales</taxon>
        <taxon>Micrococcaceae</taxon>
        <taxon>Kocuria</taxon>
    </lineage>
</organism>
<accession>A0ABN2XKB9</accession>
<dbReference type="InterPro" id="IPR010093">
    <property type="entry name" value="SinI_DNA-bd"/>
</dbReference>
<name>A0ABN2XKB9_9MICC</name>